<evidence type="ECO:0000256" key="1">
    <source>
        <dbReference type="SAM" id="MobiDB-lite"/>
    </source>
</evidence>
<dbReference type="AlphaFoldDB" id="A0A267ECZ2"/>
<dbReference type="InterPro" id="IPR002413">
    <property type="entry name" value="V5_allergen-like"/>
</dbReference>
<evidence type="ECO:0000313" key="4">
    <source>
        <dbReference type="EMBL" id="PAA58737.1"/>
    </source>
</evidence>
<feature type="compositionally biased region" description="Gly residues" evidence="1">
    <location>
        <begin position="226"/>
        <end position="235"/>
    </location>
</feature>
<dbReference type="SUPFAM" id="SSF55797">
    <property type="entry name" value="PR-1-like"/>
    <property type="match status" value="1"/>
</dbReference>
<sequence length="379" mass="40773">MALYFDRLVCLSFLLLLVSISHTEGELVALSKADKQIILDTHNVLRARTARGETGSQPSAADMMLLEWDDRLMEKAANWASQCKVGHDTPAERVIPGHKWVGQNWAGGHSTNLSLFVDLWYVEHNDYNFAAKTCTPEKMCGHYTQVVWSRTLLVGCAAATCPGYLRILVCDYADGGNVGTYPAYESGSPASKCVGEYTYTSGGLCLRRDQCAAMYTGGGRIGGGVDGGGGTGGADPGSAPSPTTKTATTTSAATTTTFDPWDGWTFDDGYEYLHGEEAKTKRSRVRRGTDGGCRCAIHCLNGGTLDSANCKCSCTPDYYGTRCEMTCSDPEMFRSNCESDPDACKTFPMFCPKTCNGCKAGDIRDKAVVNTDGVLARLP</sequence>
<evidence type="ECO:0000259" key="3">
    <source>
        <dbReference type="SMART" id="SM00198"/>
    </source>
</evidence>
<dbReference type="Proteomes" id="UP000215902">
    <property type="component" value="Unassembled WGS sequence"/>
</dbReference>
<reference evidence="4 5" key="1">
    <citation type="submission" date="2017-06" db="EMBL/GenBank/DDBJ databases">
        <title>A platform for efficient transgenesis in Macrostomum lignano, a flatworm model organism for stem cell research.</title>
        <authorList>
            <person name="Berezikov E."/>
        </authorList>
    </citation>
    <scope>NUCLEOTIDE SEQUENCE [LARGE SCALE GENOMIC DNA]</scope>
    <source>
        <strain evidence="4">DV1</strain>
        <tissue evidence="4">Whole organism</tissue>
    </source>
</reference>
<dbReference type="Pfam" id="PF00188">
    <property type="entry name" value="CAP"/>
    <property type="match status" value="1"/>
</dbReference>
<dbReference type="SMART" id="SM00198">
    <property type="entry name" value="SCP"/>
    <property type="match status" value="1"/>
</dbReference>
<dbReference type="EMBL" id="NIVC01002338">
    <property type="protein sequence ID" value="PAA58737.1"/>
    <property type="molecule type" value="Genomic_DNA"/>
</dbReference>
<dbReference type="PRINTS" id="PR00837">
    <property type="entry name" value="V5TPXLIKE"/>
</dbReference>
<evidence type="ECO:0000256" key="2">
    <source>
        <dbReference type="SAM" id="SignalP"/>
    </source>
</evidence>
<protein>
    <recommendedName>
        <fullName evidence="3">SCP domain-containing protein</fullName>
    </recommendedName>
</protein>
<dbReference type="GO" id="GO:0005576">
    <property type="term" value="C:extracellular region"/>
    <property type="evidence" value="ECO:0007669"/>
    <property type="project" value="InterPro"/>
</dbReference>
<keyword evidence="2" id="KW-0732">Signal</keyword>
<dbReference type="Gene3D" id="3.40.33.10">
    <property type="entry name" value="CAP"/>
    <property type="match status" value="1"/>
</dbReference>
<accession>A0A267ECZ2</accession>
<dbReference type="PROSITE" id="PS01009">
    <property type="entry name" value="CRISP_1"/>
    <property type="match status" value="1"/>
</dbReference>
<keyword evidence="5" id="KW-1185">Reference proteome</keyword>
<dbReference type="STRING" id="282301.A0A267ECZ2"/>
<feature type="region of interest" description="Disordered" evidence="1">
    <location>
        <begin position="226"/>
        <end position="252"/>
    </location>
</feature>
<dbReference type="InterPro" id="IPR001283">
    <property type="entry name" value="CRISP-related"/>
</dbReference>
<feature type="signal peptide" evidence="2">
    <location>
        <begin position="1"/>
        <end position="25"/>
    </location>
</feature>
<dbReference type="CDD" id="cd05380">
    <property type="entry name" value="CAP_euk"/>
    <property type="match status" value="1"/>
</dbReference>
<dbReference type="InterPro" id="IPR035940">
    <property type="entry name" value="CAP_sf"/>
</dbReference>
<proteinExistence type="predicted"/>
<dbReference type="InterPro" id="IPR018244">
    <property type="entry name" value="Allrgn_V5/Tpx1_CS"/>
</dbReference>
<dbReference type="PRINTS" id="PR00838">
    <property type="entry name" value="V5ALLERGEN"/>
</dbReference>
<comment type="caution">
    <text evidence="4">The sequence shown here is derived from an EMBL/GenBank/DDBJ whole genome shotgun (WGS) entry which is preliminary data.</text>
</comment>
<dbReference type="PANTHER" id="PTHR10334">
    <property type="entry name" value="CYSTEINE-RICH SECRETORY PROTEIN-RELATED"/>
    <property type="match status" value="1"/>
</dbReference>
<dbReference type="InterPro" id="IPR014044">
    <property type="entry name" value="CAP_dom"/>
</dbReference>
<feature type="compositionally biased region" description="Low complexity" evidence="1">
    <location>
        <begin position="238"/>
        <end position="252"/>
    </location>
</feature>
<dbReference type="OrthoDB" id="674273at2759"/>
<name>A0A267ECZ2_9PLAT</name>
<gene>
    <name evidence="4" type="ORF">BOX15_Mlig020329g1</name>
</gene>
<organism evidence="4 5">
    <name type="scientific">Macrostomum lignano</name>
    <dbReference type="NCBI Taxonomy" id="282301"/>
    <lineage>
        <taxon>Eukaryota</taxon>
        <taxon>Metazoa</taxon>
        <taxon>Spiralia</taxon>
        <taxon>Lophotrochozoa</taxon>
        <taxon>Platyhelminthes</taxon>
        <taxon>Rhabditophora</taxon>
        <taxon>Macrostomorpha</taxon>
        <taxon>Macrostomida</taxon>
        <taxon>Macrostomidae</taxon>
        <taxon>Macrostomum</taxon>
    </lineage>
</organism>
<feature type="domain" description="SCP" evidence="3">
    <location>
        <begin position="33"/>
        <end position="180"/>
    </location>
</feature>
<feature type="chain" id="PRO_5012560307" description="SCP domain-containing protein" evidence="2">
    <location>
        <begin position="26"/>
        <end position="379"/>
    </location>
</feature>
<evidence type="ECO:0000313" key="5">
    <source>
        <dbReference type="Proteomes" id="UP000215902"/>
    </source>
</evidence>